<dbReference type="Gene3D" id="2.120.10.30">
    <property type="entry name" value="TolB, C-terminal domain"/>
    <property type="match status" value="2"/>
</dbReference>
<accession>A0A381TY31</accession>
<dbReference type="InterPro" id="IPR011042">
    <property type="entry name" value="6-blade_b-propeller_TolB-like"/>
</dbReference>
<dbReference type="Gene3D" id="3.20.20.140">
    <property type="entry name" value="Metal-dependent hydrolases"/>
    <property type="match status" value="1"/>
</dbReference>
<evidence type="ECO:0000313" key="2">
    <source>
        <dbReference type="EMBL" id="SVA19897.1"/>
    </source>
</evidence>
<reference evidence="2" key="1">
    <citation type="submission" date="2018-05" db="EMBL/GenBank/DDBJ databases">
        <authorList>
            <person name="Lanie J.A."/>
            <person name="Ng W.-L."/>
            <person name="Kazmierczak K.M."/>
            <person name="Andrzejewski T.M."/>
            <person name="Davidsen T.M."/>
            <person name="Wayne K.J."/>
            <person name="Tettelin H."/>
            <person name="Glass J.I."/>
            <person name="Rusch D."/>
            <person name="Podicherti R."/>
            <person name="Tsui H.-C.T."/>
            <person name="Winkler M.E."/>
        </authorList>
    </citation>
    <scope>NUCLEOTIDE SEQUENCE</scope>
</reference>
<dbReference type="NCBIfam" id="NF038032">
    <property type="entry name" value="CehA_McbA_metalo"/>
    <property type="match status" value="1"/>
</dbReference>
<dbReference type="SUPFAM" id="SSF82171">
    <property type="entry name" value="DPP6 N-terminal domain-like"/>
    <property type="match status" value="1"/>
</dbReference>
<dbReference type="Pfam" id="PF07676">
    <property type="entry name" value="PD40"/>
    <property type="match status" value="4"/>
</dbReference>
<organism evidence="2">
    <name type="scientific">marine metagenome</name>
    <dbReference type="NCBI Taxonomy" id="408172"/>
    <lineage>
        <taxon>unclassified sequences</taxon>
        <taxon>metagenomes</taxon>
        <taxon>ecological metagenomes</taxon>
    </lineage>
</organism>
<gene>
    <name evidence="2" type="ORF">METZ01_LOCUS72751</name>
</gene>
<dbReference type="EMBL" id="UINC01005220">
    <property type="protein sequence ID" value="SVA19897.1"/>
    <property type="molecule type" value="Genomic_DNA"/>
</dbReference>
<evidence type="ECO:0000256" key="1">
    <source>
        <dbReference type="ARBA" id="ARBA00009820"/>
    </source>
</evidence>
<comment type="similarity">
    <text evidence="1">Belongs to the TolB family.</text>
</comment>
<dbReference type="PANTHER" id="PTHR36842">
    <property type="entry name" value="PROTEIN TOLB HOMOLOG"/>
    <property type="match status" value="1"/>
</dbReference>
<dbReference type="PANTHER" id="PTHR36842:SF1">
    <property type="entry name" value="PROTEIN TOLB"/>
    <property type="match status" value="1"/>
</dbReference>
<dbReference type="AlphaFoldDB" id="A0A381TY31"/>
<proteinExistence type="inferred from homology"/>
<dbReference type="InterPro" id="IPR011659">
    <property type="entry name" value="WD40"/>
</dbReference>
<protein>
    <submittedName>
        <fullName evidence="2">Uncharacterized protein</fullName>
    </submittedName>
</protein>
<sequence length="873" mass="95949">MPSFCTLSRQATQNLLNPFRGLGGQVRTCGIGLLLASITCLAGPPLTWAQPSPQPYQAAKHGGNYMHNFYFPPAPSSTPWAPTWSPDGHAIAVGMSGSIWTVDPVTGIANELTHGKKYHSSPDWSPDGAWIIYTADDGGTTIQLEILNVTTGESRTLTDDAFIYTDPTFSPDGTQIAYVSTKPNGYFNVYTRPILNGEWSGEAVAVTGDHSFGRSRLYFGEWDMHLMPTWMPDGKELLLVSNRNVPLGSGNILRVPAMATGIMEAQTVLAEQTLYRSHPDVSLDGKRFIYSSTRGSADQFSNLYVQPTAGGEPYKMTFFAHDAFNPTWSADGEWIAYISNADGLPQLALLETYGGAQRTVAITERHWKQPMGFLSVQTRDGLQNVVTGSRVHLTASDGKFYAPHDAYARISGAGDHIFHSRGQFTVTLPVGQVNLTVVKGFEYQPLQLETTIEAGEVTSVTANLERLTDMAVKGWYSGSTHVHMNYAGNLHNSLENLMMMSAAEDQDIVNEQIANKDNRILDYQVFQKGGGPHPISTPDMVMVVGQEYRPPFYGHVFMFGLEDHLISPFFTGYEGTGIESLYPSNTDMFRKARAQGATVGYVHAFFGSTDPLEGALGGAKGFMVDAALGTTDAVEWSGAGQAGFYPVYAAWNNGLRVTAVGGEDSISNLHASKLVGSARTYIYTGERGLTMDAWFNGLRAGRAFVSTGPLLDVTVNGVMPGDEVQLPAGGDTVEIRVRVQSINPLETLRLVWNGDIIEEVPLDESRSNFSFTRSVPVTKSGWFHVRVAGNPRDRYPLDTGFAQAFTNPVWVIVDDQPVRSRPAANYGIRWIDKLHQMAKEWPGWRSQQERDHVFSQFDEARKIYERFAEEAKQ</sequence>
<name>A0A381TY31_9ZZZZ</name>